<dbReference type="EMBL" id="LAFY01000303">
    <property type="protein sequence ID" value="KJY00813.1"/>
    <property type="molecule type" value="Genomic_DNA"/>
</dbReference>
<dbReference type="AlphaFoldDB" id="A0A0F4GUR6"/>
<dbReference type="PANTHER" id="PTHR34389:SF2">
    <property type="entry name" value="L-RHAMNOSE MUTAROTASE"/>
    <property type="match status" value="1"/>
</dbReference>
<evidence type="ECO:0008006" key="3">
    <source>
        <dbReference type="Google" id="ProtNLM"/>
    </source>
</evidence>
<protein>
    <recommendedName>
        <fullName evidence="3">DUF718 domain protein</fullName>
    </recommendedName>
</protein>
<evidence type="ECO:0000313" key="2">
    <source>
        <dbReference type="Proteomes" id="UP000033647"/>
    </source>
</evidence>
<proteinExistence type="predicted"/>
<dbReference type="PANTHER" id="PTHR34389">
    <property type="entry name" value="L-RHAMNOSE MUTAROTASE"/>
    <property type="match status" value="1"/>
</dbReference>
<dbReference type="InterPro" id="IPR008000">
    <property type="entry name" value="Rham/fucose_mutarotase"/>
</dbReference>
<reference evidence="1 2" key="1">
    <citation type="submission" date="2015-03" db="EMBL/GenBank/DDBJ databases">
        <title>RNA-seq based gene annotation and comparative genomics of four Zymoseptoria species reveal species-specific pathogenicity related genes and transposable element activity.</title>
        <authorList>
            <person name="Grandaubert J."/>
            <person name="Bhattacharyya A."/>
            <person name="Stukenbrock E.H."/>
        </authorList>
    </citation>
    <scope>NUCLEOTIDE SEQUENCE [LARGE SCALE GENOMIC DNA]</scope>
    <source>
        <strain evidence="1 2">Zb18110</strain>
    </source>
</reference>
<organism evidence="1 2">
    <name type="scientific">Zymoseptoria brevis</name>
    <dbReference type="NCBI Taxonomy" id="1047168"/>
    <lineage>
        <taxon>Eukaryota</taxon>
        <taxon>Fungi</taxon>
        <taxon>Dikarya</taxon>
        <taxon>Ascomycota</taxon>
        <taxon>Pezizomycotina</taxon>
        <taxon>Dothideomycetes</taxon>
        <taxon>Dothideomycetidae</taxon>
        <taxon>Mycosphaerellales</taxon>
        <taxon>Mycosphaerellaceae</taxon>
        <taxon>Zymoseptoria</taxon>
    </lineage>
</organism>
<sequence length="117" mass="13784">MSETRRIGQIIRLKPECLKTYKDCHATAWPAVLKQIKDCNISDYSIYFDDRSYTLFATMKWTGTDFEADMESMKANPEVRRWWEMTDSMQETLVDGSTGSTDSKGWWKDLEEVFRCE</sequence>
<dbReference type="STRING" id="1047168.A0A0F4GUR6"/>
<gene>
    <name evidence="1" type="ORF">TI39_contig311g00010</name>
</gene>
<dbReference type="GO" id="GO:0016857">
    <property type="term" value="F:racemase and epimerase activity, acting on carbohydrates and derivatives"/>
    <property type="evidence" value="ECO:0007669"/>
    <property type="project" value="InterPro"/>
</dbReference>
<accession>A0A0F4GUR6</accession>
<dbReference type="Pfam" id="PF05336">
    <property type="entry name" value="rhaM"/>
    <property type="match status" value="1"/>
</dbReference>
<comment type="caution">
    <text evidence="1">The sequence shown here is derived from an EMBL/GenBank/DDBJ whole genome shotgun (WGS) entry which is preliminary data.</text>
</comment>
<dbReference type="Proteomes" id="UP000033647">
    <property type="component" value="Unassembled WGS sequence"/>
</dbReference>
<name>A0A0F4GUR6_9PEZI</name>
<evidence type="ECO:0000313" key="1">
    <source>
        <dbReference type="EMBL" id="KJY00813.1"/>
    </source>
</evidence>
<dbReference type="SUPFAM" id="SSF54909">
    <property type="entry name" value="Dimeric alpha+beta barrel"/>
    <property type="match status" value="1"/>
</dbReference>
<dbReference type="OrthoDB" id="9981546at2759"/>
<dbReference type="InterPro" id="IPR011008">
    <property type="entry name" value="Dimeric_a/b-barrel"/>
</dbReference>
<keyword evidence="2" id="KW-1185">Reference proteome</keyword>
<dbReference type="Gene3D" id="3.30.70.100">
    <property type="match status" value="1"/>
</dbReference>